<evidence type="ECO:0000256" key="3">
    <source>
        <dbReference type="ARBA" id="ARBA00022676"/>
    </source>
</evidence>
<evidence type="ECO:0000256" key="6">
    <source>
        <dbReference type="ARBA" id="ARBA00022989"/>
    </source>
</evidence>
<comment type="caution">
    <text evidence="10">The sequence shown here is derived from an EMBL/GenBank/DDBJ whole genome shotgun (WGS) entry which is preliminary data.</text>
</comment>
<feature type="transmembrane region" description="Helical" evidence="8">
    <location>
        <begin position="148"/>
        <end position="165"/>
    </location>
</feature>
<dbReference type="InterPro" id="IPR038731">
    <property type="entry name" value="RgtA/B/C-like"/>
</dbReference>
<feature type="transmembrane region" description="Helical" evidence="8">
    <location>
        <begin position="172"/>
        <end position="191"/>
    </location>
</feature>
<keyword evidence="4 10" id="KW-0808">Transferase</keyword>
<dbReference type="GO" id="GO:0005886">
    <property type="term" value="C:plasma membrane"/>
    <property type="evidence" value="ECO:0007669"/>
    <property type="project" value="UniProtKB-SubCell"/>
</dbReference>
<keyword evidence="11" id="KW-1185">Reference proteome</keyword>
<evidence type="ECO:0000256" key="7">
    <source>
        <dbReference type="ARBA" id="ARBA00023136"/>
    </source>
</evidence>
<evidence type="ECO:0000256" key="4">
    <source>
        <dbReference type="ARBA" id="ARBA00022679"/>
    </source>
</evidence>
<evidence type="ECO:0000259" key="9">
    <source>
        <dbReference type="Pfam" id="PF13231"/>
    </source>
</evidence>
<dbReference type="Pfam" id="PF13231">
    <property type="entry name" value="PMT_2"/>
    <property type="match status" value="1"/>
</dbReference>
<keyword evidence="2" id="KW-1003">Cell membrane</keyword>
<feature type="transmembrane region" description="Helical" evidence="8">
    <location>
        <begin position="197"/>
        <end position="215"/>
    </location>
</feature>
<protein>
    <submittedName>
        <fullName evidence="10">Dolichyl-phosphate-mannose-protein mannosyltransferase</fullName>
    </submittedName>
</protein>
<feature type="transmembrane region" description="Helical" evidence="8">
    <location>
        <begin position="12"/>
        <end position="29"/>
    </location>
</feature>
<feature type="transmembrane region" description="Helical" evidence="8">
    <location>
        <begin position="352"/>
        <end position="369"/>
    </location>
</feature>
<keyword evidence="6 8" id="KW-1133">Transmembrane helix</keyword>
<dbReference type="Proteomes" id="UP000245880">
    <property type="component" value="Unassembled WGS sequence"/>
</dbReference>
<gene>
    <name evidence="10" type="ORF">CLV98_110118</name>
</gene>
<feature type="transmembrane region" description="Helical" evidence="8">
    <location>
        <begin position="227"/>
        <end position="257"/>
    </location>
</feature>
<comment type="subcellular location">
    <subcellularLocation>
        <location evidence="1">Cell membrane</location>
        <topology evidence="1">Multi-pass membrane protein</topology>
    </subcellularLocation>
</comment>
<dbReference type="EMBL" id="QGDT01000010">
    <property type="protein sequence ID" value="PWJ56807.1"/>
    <property type="molecule type" value="Genomic_DNA"/>
</dbReference>
<evidence type="ECO:0000313" key="11">
    <source>
        <dbReference type="Proteomes" id="UP000245880"/>
    </source>
</evidence>
<dbReference type="InterPro" id="IPR050297">
    <property type="entry name" value="LipidA_mod_glycosyltrf_83"/>
</dbReference>
<evidence type="ECO:0000256" key="5">
    <source>
        <dbReference type="ARBA" id="ARBA00022692"/>
    </source>
</evidence>
<feature type="transmembrane region" description="Helical" evidence="8">
    <location>
        <begin position="437"/>
        <end position="455"/>
    </location>
</feature>
<keyword evidence="3 10" id="KW-0328">Glycosyltransferase</keyword>
<feature type="domain" description="Glycosyltransferase RgtA/B/C/D-like" evidence="9">
    <location>
        <begin position="125"/>
        <end position="281"/>
    </location>
</feature>
<name>A0A316B2N7_9BACT</name>
<evidence type="ECO:0000313" key="10">
    <source>
        <dbReference type="EMBL" id="PWJ56807.1"/>
    </source>
</evidence>
<feature type="transmembrane region" description="Helical" evidence="8">
    <location>
        <begin position="263"/>
        <end position="284"/>
    </location>
</feature>
<dbReference type="AlphaFoldDB" id="A0A316B2N7"/>
<feature type="transmembrane region" description="Helical" evidence="8">
    <location>
        <begin position="381"/>
        <end position="401"/>
    </location>
</feature>
<proteinExistence type="predicted"/>
<dbReference type="GO" id="GO:0009103">
    <property type="term" value="P:lipopolysaccharide biosynthetic process"/>
    <property type="evidence" value="ECO:0007669"/>
    <property type="project" value="UniProtKB-ARBA"/>
</dbReference>
<organism evidence="10 11">
    <name type="scientific">Dyadobacter jejuensis</name>
    <dbReference type="NCBI Taxonomy" id="1082580"/>
    <lineage>
        <taxon>Bacteria</taxon>
        <taxon>Pseudomonadati</taxon>
        <taxon>Bacteroidota</taxon>
        <taxon>Cytophagia</taxon>
        <taxon>Cytophagales</taxon>
        <taxon>Spirosomataceae</taxon>
        <taxon>Dyadobacter</taxon>
    </lineage>
</organism>
<accession>A0A316B2N7</accession>
<dbReference type="GO" id="GO:0016763">
    <property type="term" value="F:pentosyltransferase activity"/>
    <property type="evidence" value="ECO:0007669"/>
    <property type="project" value="TreeGrafter"/>
</dbReference>
<dbReference type="PANTHER" id="PTHR33908:SF11">
    <property type="entry name" value="MEMBRANE PROTEIN"/>
    <property type="match status" value="1"/>
</dbReference>
<evidence type="ECO:0000256" key="1">
    <source>
        <dbReference type="ARBA" id="ARBA00004651"/>
    </source>
</evidence>
<evidence type="ECO:0000256" key="8">
    <source>
        <dbReference type="SAM" id="Phobius"/>
    </source>
</evidence>
<keyword evidence="5 8" id="KW-0812">Transmembrane</keyword>
<reference evidence="10 11" key="1">
    <citation type="submission" date="2018-03" db="EMBL/GenBank/DDBJ databases">
        <title>Genomic Encyclopedia of Archaeal and Bacterial Type Strains, Phase II (KMG-II): from individual species to whole genera.</title>
        <authorList>
            <person name="Goeker M."/>
        </authorList>
    </citation>
    <scope>NUCLEOTIDE SEQUENCE [LARGE SCALE GENOMIC DNA]</scope>
    <source>
        <strain evidence="10 11">DSM 100346</strain>
    </source>
</reference>
<sequence length="626" mass="71998">MTLTKPKSTVNSWIILALLLGLGFFLRVYKLDAYSIFFDEKSTMVISQGIVLEGANQKEVFATKKLTSRAFWKTPTLDHAPRTVLRSFTYQEVFVPRSFTPAEFWSPKTIADYYEAMTRSDIGNSPFYYLLLHFWLDLFGMSDFSARFFSVLFSVAIIALTFVFGRRFFSDRIGLIAAGVVAIEPFFIAYSHQARNYSLTFFLTLLATYYFLRIIEEKEQGRWPVYLGYILAAGLALLSHFLVITVLLAHGLYAVFFLRNLKVWLRMVLAAPAALSGVTWWLIYGGGQYTLYTLSYQADLYRRMAETRPFDNPFGALPATFDNVLNKSLPLFSDIYLYTNGMADALVGKRNLVISVLVGIALVIFHRYSKKVTTNIPSNKLSFNWLSIAPFVLIGMAMLVYTQSRLQFSILSVAIFSISLLVDIHRQADNAQRSRLWLLYFMGFIPTLFLIIMAFKNGHTTGITQRYSGFSFPYIILILSMILVYAASLRLEYRLLIFMFLGIQLFFVGNRLREFYQDRSVKYGYFASPREPNPYMEAAEAIQKMYQPGDTILYPAADFLFLSEMDRTFLPYSVQDAQLTNLYFPKDAQYQQRMDNTQDESILLLKKNKSEPIVIKRLKGLRYGSE</sequence>
<evidence type="ECO:0000256" key="2">
    <source>
        <dbReference type="ARBA" id="ARBA00022475"/>
    </source>
</evidence>
<feature type="transmembrane region" description="Helical" evidence="8">
    <location>
        <begin position="408"/>
        <end position="425"/>
    </location>
</feature>
<dbReference type="PANTHER" id="PTHR33908">
    <property type="entry name" value="MANNOSYLTRANSFERASE YKCB-RELATED"/>
    <property type="match status" value="1"/>
</dbReference>
<feature type="transmembrane region" description="Helical" evidence="8">
    <location>
        <begin position="467"/>
        <end position="487"/>
    </location>
</feature>
<dbReference type="OrthoDB" id="1467253at2"/>
<feature type="transmembrane region" description="Helical" evidence="8">
    <location>
        <begin position="493"/>
        <end position="512"/>
    </location>
</feature>
<keyword evidence="7 8" id="KW-0472">Membrane</keyword>